<accession>A0A4C1Y3S5</accession>
<comment type="caution">
    <text evidence="1">The sequence shown here is derived from an EMBL/GenBank/DDBJ whole genome shotgun (WGS) entry which is preliminary data.</text>
</comment>
<reference evidence="1 2" key="1">
    <citation type="journal article" date="2019" name="Commun. Biol.">
        <title>The bagworm genome reveals a unique fibroin gene that provides high tensile strength.</title>
        <authorList>
            <person name="Kono N."/>
            <person name="Nakamura H."/>
            <person name="Ohtoshi R."/>
            <person name="Tomita M."/>
            <person name="Numata K."/>
            <person name="Arakawa K."/>
        </authorList>
    </citation>
    <scope>NUCLEOTIDE SEQUENCE [LARGE SCALE GENOMIC DNA]</scope>
</reference>
<dbReference type="AlphaFoldDB" id="A0A4C1Y3S5"/>
<name>A0A4C1Y3S5_EUMVA</name>
<proteinExistence type="predicted"/>
<sequence>MYIGVFALTLVRARPAGVIFYNVIKPPQLVRRQLTSGMEGNRSYVIAVGGEAYHKQMGIHSAILVVTRRINRPIIFLRSCTTKRGYSMNTCENCRQQGHLTLSLLNAMRYSTSSSFVITIRYHQFKLQLVAVTDNPDTPRRAYMLEGSHKL</sequence>
<organism evidence="1 2">
    <name type="scientific">Eumeta variegata</name>
    <name type="common">Bagworm moth</name>
    <name type="synonym">Eumeta japonica</name>
    <dbReference type="NCBI Taxonomy" id="151549"/>
    <lineage>
        <taxon>Eukaryota</taxon>
        <taxon>Metazoa</taxon>
        <taxon>Ecdysozoa</taxon>
        <taxon>Arthropoda</taxon>
        <taxon>Hexapoda</taxon>
        <taxon>Insecta</taxon>
        <taxon>Pterygota</taxon>
        <taxon>Neoptera</taxon>
        <taxon>Endopterygota</taxon>
        <taxon>Lepidoptera</taxon>
        <taxon>Glossata</taxon>
        <taxon>Ditrysia</taxon>
        <taxon>Tineoidea</taxon>
        <taxon>Psychidae</taxon>
        <taxon>Oiketicinae</taxon>
        <taxon>Eumeta</taxon>
    </lineage>
</organism>
<dbReference type="EMBL" id="BGZK01001059">
    <property type="protein sequence ID" value="GBP70013.1"/>
    <property type="molecule type" value="Genomic_DNA"/>
</dbReference>
<protein>
    <submittedName>
        <fullName evidence="1">Uncharacterized protein</fullName>
    </submittedName>
</protein>
<evidence type="ECO:0000313" key="2">
    <source>
        <dbReference type="Proteomes" id="UP000299102"/>
    </source>
</evidence>
<dbReference type="Proteomes" id="UP000299102">
    <property type="component" value="Unassembled WGS sequence"/>
</dbReference>
<keyword evidence="2" id="KW-1185">Reference proteome</keyword>
<evidence type="ECO:0000313" key="1">
    <source>
        <dbReference type="EMBL" id="GBP70013.1"/>
    </source>
</evidence>
<gene>
    <name evidence="1" type="ORF">EVAR_39596_1</name>
</gene>